<keyword evidence="3" id="KW-1185">Reference proteome</keyword>
<keyword evidence="1" id="KW-0812">Transmembrane</keyword>
<organism evidence="2 3">
    <name type="scientific">Ktedonobacter robiniae</name>
    <dbReference type="NCBI Taxonomy" id="2778365"/>
    <lineage>
        <taxon>Bacteria</taxon>
        <taxon>Bacillati</taxon>
        <taxon>Chloroflexota</taxon>
        <taxon>Ktedonobacteria</taxon>
        <taxon>Ktedonobacterales</taxon>
        <taxon>Ktedonobacteraceae</taxon>
        <taxon>Ktedonobacter</taxon>
    </lineage>
</organism>
<dbReference type="Gene3D" id="2.60.120.560">
    <property type="entry name" value="Exo-inulinase, domain 1"/>
    <property type="match status" value="1"/>
</dbReference>
<name>A0ABQ3ULP8_9CHLR</name>
<dbReference type="EMBL" id="BNJG01000001">
    <property type="protein sequence ID" value="GHO53610.1"/>
    <property type="molecule type" value="Genomic_DNA"/>
</dbReference>
<feature type="transmembrane region" description="Helical" evidence="1">
    <location>
        <begin position="15"/>
        <end position="42"/>
    </location>
</feature>
<evidence type="ECO:0000256" key="1">
    <source>
        <dbReference type="SAM" id="Phobius"/>
    </source>
</evidence>
<sequence>MPFPPPQPKKKRQTWLIVTLSIVGIVILGSCGLICSLGLLGIQGFVTQAQKQTLSIQATVNTQATQSVNAQALYTEVTNRTPTFSNSLASKGEGDWIDIGSDSTYSCDFKDGTYHVSISKKGYLTNCDFSRFYMNFAIQIEVNLLKGDYSGLVFRADSTGNKYYMFEYNQQGEYSLFKRTDPTVSMDSLTWGIATPYLNTNYGQKNVVTIIVRGSSIYLYINQHFLSQVQDETFTSGYTGLLADDTNKPTEVAFSNVKVWEI</sequence>
<dbReference type="RefSeq" id="WP_201370422.1">
    <property type="nucleotide sequence ID" value="NZ_BNJG01000001.1"/>
</dbReference>
<dbReference type="Proteomes" id="UP000654345">
    <property type="component" value="Unassembled WGS sequence"/>
</dbReference>
<keyword evidence="1" id="KW-1133">Transmembrane helix</keyword>
<gene>
    <name evidence="2" type="ORF">KSB_20850</name>
</gene>
<proteinExistence type="predicted"/>
<accession>A0ABQ3ULP8</accession>
<protein>
    <recommendedName>
        <fullName evidence="4">3-keto-disaccharide hydrolase domain-containing protein</fullName>
    </recommendedName>
</protein>
<comment type="caution">
    <text evidence="2">The sequence shown here is derived from an EMBL/GenBank/DDBJ whole genome shotgun (WGS) entry which is preliminary data.</text>
</comment>
<reference evidence="2 3" key="1">
    <citation type="journal article" date="2021" name="Int. J. Syst. Evol. Microbiol.">
        <title>Reticulibacter mediterranei gen. nov., sp. nov., within the new family Reticulibacteraceae fam. nov., and Ktedonospora formicarum gen. nov., sp. nov., Ktedonobacter robiniae sp. nov., Dictyobacter formicarum sp. nov. and Dictyobacter arantiisoli sp. nov., belonging to the class Ktedonobacteria.</title>
        <authorList>
            <person name="Yabe S."/>
            <person name="Zheng Y."/>
            <person name="Wang C.M."/>
            <person name="Sakai Y."/>
            <person name="Abe K."/>
            <person name="Yokota A."/>
            <person name="Donadio S."/>
            <person name="Cavaletti L."/>
            <person name="Monciardini P."/>
        </authorList>
    </citation>
    <scope>NUCLEOTIDE SEQUENCE [LARGE SCALE GENOMIC DNA]</scope>
    <source>
        <strain evidence="2 3">SOSP1-30</strain>
    </source>
</reference>
<evidence type="ECO:0000313" key="2">
    <source>
        <dbReference type="EMBL" id="GHO53610.1"/>
    </source>
</evidence>
<keyword evidence="1" id="KW-0472">Membrane</keyword>
<evidence type="ECO:0008006" key="4">
    <source>
        <dbReference type="Google" id="ProtNLM"/>
    </source>
</evidence>
<evidence type="ECO:0000313" key="3">
    <source>
        <dbReference type="Proteomes" id="UP000654345"/>
    </source>
</evidence>